<dbReference type="InterPro" id="IPR039445">
    <property type="entry name" value="DauR-like_HTH"/>
</dbReference>
<gene>
    <name evidence="3" type="ORF">GCM10007380_38460</name>
</gene>
<keyword evidence="4" id="KW-1185">Reference proteome</keyword>
<dbReference type="InterPro" id="IPR013559">
    <property type="entry name" value="YheO"/>
</dbReference>
<evidence type="ECO:0000313" key="3">
    <source>
        <dbReference type="EMBL" id="GGI17541.1"/>
    </source>
</evidence>
<organism evidence="3 4">
    <name type="scientific">Gottfriedia solisilvae</name>
    <dbReference type="NCBI Taxonomy" id="1516104"/>
    <lineage>
        <taxon>Bacteria</taxon>
        <taxon>Bacillati</taxon>
        <taxon>Bacillota</taxon>
        <taxon>Bacilli</taxon>
        <taxon>Bacillales</taxon>
        <taxon>Bacillaceae</taxon>
        <taxon>Gottfriedia</taxon>
    </lineage>
</organism>
<dbReference type="EMBL" id="BMHB01000003">
    <property type="protein sequence ID" value="GGI17541.1"/>
    <property type="molecule type" value="Genomic_DNA"/>
</dbReference>
<sequence>MLMNEVEVKHSRQVNECHNELLKMYIPMVTFIANVMGKHCEVVLHDLTNPENSIVAIENGEISGRRVGGPITDLVLKVMQEGAYKEVDFITNYKASVKGNRTCRSSSYFIKNETGEIIGVLCVNVDVTVLENVKSYLDDFIMTSFQNEGQKPLKVHNSDVFENLHETVEDVLENMITKVLGDYHLSPDRLSIDEKLDVVRKLNEAGLFLLKGGVSELAQKLKVSEATIYRYLSKVK</sequence>
<evidence type="ECO:0000313" key="4">
    <source>
        <dbReference type="Proteomes" id="UP000626244"/>
    </source>
</evidence>
<evidence type="ECO:0000259" key="2">
    <source>
        <dbReference type="Pfam" id="PF13309"/>
    </source>
</evidence>
<proteinExistence type="predicted"/>
<evidence type="ECO:0000259" key="1">
    <source>
        <dbReference type="Pfam" id="PF08348"/>
    </source>
</evidence>
<accession>A0A8J3F557</accession>
<dbReference type="Pfam" id="PF08348">
    <property type="entry name" value="PAS_6"/>
    <property type="match status" value="1"/>
</dbReference>
<dbReference type="PANTHER" id="PTHR35568">
    <property type="entry name" value="TRANSCRIPTIONAL REGULATOR DAUR"/>
    <property type="match status" value="1"/>
</dbReference>
<feature type="domain" description="YheO-like" evidence="1">
    <location>
        <begin position="22"/>
        <end position="135"/>
    </location>
</feature>
<dbReference type="Proteomes" id="UP000626244">
    <property type="component" value="Unassembled WGS sequence"/>
</dbReference>
<comment type="caution">
    <text evidence="3">The sequence shown here is derived from an EMBL/GenBank/DDBJ whole genome shotgun (WGS) entry which is preliminary data.</text>
</comment>
<name>A0A8J3F557_9BACI</name>
<dbReference type="AlphaFoldDB" id="A0A8J3F557"/>
<dbReference type="PANTHER" id="PTHR35568:SF1">
    <property type="entry name" value="TRANSCRIPTIONAL REGULATOR DAUR"/>
    <property type="match status" value="1"/>
</dbReference>
<protein>
    <recommendedName>
        <fullName evidence="5">YheO-like PAS domain protein</fullName>
    </recommendedName>
</protein>
<dbReference type="Pfam" id="PF13309">
    <property type="entry name" value="HTH_22"/>
    <property type="match status" value="1"/>
</dbReference>
<evidence type="ECO:0008006" key="5">
    <source>
        <dbReference type="Google" id="ProtNLM"/>
    </source>
</evidence>
<reference evidence="4" key="1">
    <citation type="journal article" date="2019" name="Int. J. Syst. Evol. Microbiol.">
        <title>The Global Catalogue of Microorganisms (GCM) 10K type strain sequencing project: providing services to taxonomists for standard genome sequencing and annotation.</title>
        <authorList>
            <consortium name="The Broad Institute Genomics Platform"/>
            <consortium name="The Broad Institute Genome Sequencing Center for Infectious Disease"/>
            <person name="Wu L."/>
            <person name="Ma J."/>
        </authorList>
    </citation>
    <scope>NUCLEOTIDE SEQUENCE [LARGE SCALE GENOMIC DNA]</scope>
    <source>
        <strain evidence="4">CGMCC 1.14993</strain>
    </source>
</reference>
<dbReference type="InterPro" id="IPR039446">
    <property type="entry name" value="DauR-like"/>
</dbReference>
<feature type="domain" description="Transcriptional regulator DauR-like HTH" evidence="2">
    <location>
        <begin position="172"/>
        <end position="232"/>
    </location>
</feature>